<evidence type="ECO:0000313" key="3">
    <source>
        <dbReference type="Proteomes" id="UP001153636"/>
    </source>
</evidence>
<sequence>MTAFETYSMKSNRRGKPPVLNNLPCETKKPLLKHAKYSNLIELLQFFPPIHHDFYRNLPHQDRNGQQNTVQDTPNDVEENLDEPDTIFDSDYD</sequence>
<accession>A0A9P0CGJ1</accession>
<organism evidence="2 3">
    <name type="scientific">Psylliodes chrysocephalus</name>
    <dbReference type="NCBI Taxonomy" id="3402493"/>
    <lineage>
        <taxon>Eukaryota</taxon>
        <taxon>Metazoa</taxon>
        <taxon>Ecdysozoa</taxon>
        <taxon>Arthropoda</taxon>
        <taxon>Hexapoda</taxon>
        <taxon>Insecta</taxon>
        <taxon>Pterygota</taxon>
        <taxon>Neoptera</taxon>
        <taxon>Endopterygota</taxon>
        <taxon>Coleoptera</taxon>
        <taxon>Polyphaga</taxon>
        <taxon>Cucujiformia</taxon>
        <taxon>Chrysomeloidea</taxon>
        <taxon>Chrysomelidae</taxon>
        <taxon>Galerucinae</taxon>
        <taxon>Alticini</taxon>
        <taxon>Psylliodes</taxon>
    </lineage>
</organism>
<feature type="compositionally biased region" description="Acidic residues" evidence="1">
    <location>
        <begin position="75"/>
        <end position="93"/>
    </location>
</feature>
<reference evidence="2" key="1">
    <citation type="submission" date="2022-01" db="EMBL/GenBank/DDBJ databases">
        <authorList>
            <person name="King R."/>
        </authorList>
    </citation>
    <scope>NUCLEOTIDE SEQUENCE</scope>
</reference>
<dbReference type="AlphaFoldDB" id="A0A9P0CGJ1"/>
<protein>
    <submittedName>
        <fullName evidence="2">Uncharacterized protein</fullName>
    </submittedName>
</protein>
<name>A0A9P0CGJ1_9CUCU</name>
<dbReference type="Proteomes" id="UP001153636">
    <property type="component" value="Chromosome 1"/>
</dbReference>
<evidence type="ECO:0000256" key="1">
    <source>
        <dbReference type="SAM" id="MobiDB-lite"/>
    </source>
</evidence>
<dbReference type="EMBL" id="OV651813">
    <property type="protein sequence ID" value="CAH1098835.1"/>
    <property type="molecule type" value="Genomic_DNA"/>
</dbReference>
<feature type="region of interest" description="Disordered" evidence="1">
    <location>
        <begin position="55"/>
        <end position="93"/>
    </location>
</feature>
<evidence type="ECO:0000313" key="2">
    <source>
        <dbReference type="EMBL" id="CAH1098835.1"/>
    </source>
</evidence>
<proteinExistence type="predicted"/>
<dbReference type="OrthoDB" id="6611988at2759"/>
<keyword evidence="3" id="KW-1185">Reference proteome</keyword>
<feature type="compositionally biased region" description="Polar residues" evidence="1">
    <location>
        <begin position="64"/>
        <end position="74"/>
    </location>
</feature>
<feature type="region of interest" description="Disordered" evidence="1">
    <location>
        <begin position="1"/>
        <end position="22"/>
    </location>
</feature>
<gene>
    <name evidence="2" type="ORF">PSYICH_LOCUS661</name>
</gene>